<reference evidence="1" key="1">
    <citation type="submission" date="2019-10" db="EMBL/GenBank/DDBJ databases">
        <authorList>
            <consortium name="DOE Joint Genome Institute"/>
            <person name="Kuo A."/>
            <person name="Miyauchi S."/>
            <person name="Kiss E."/>
            <person name="Drula E."/>
            <person name="Kohler A."/>
            <person name="Sanchez-Garcia M."/>
            <person name="Andreopoulos B."/>
            <person name="Barry K.W."/>
            <person name="Bonito G."/>
            <person name="Buee M."/>
            <person name="Carver A."/>
            <person name="Chen C."/>
            <person name="Cichocki N."/>
            <person name="Clum A."/>
            <person name="Culley D."/>
            <person name="Crous P.W."/>
            <person name="Fauchery L."/>
            <person name="Girlanda M."/>
            <person name="Hayes R."/>
            <person name="Keri Z."/>
            <person name="Labutti K."/>
            <person name="Lipzen A."/>
            <person name="Lombard V."/>
            <person name="Magnuson J."/>
            <person name="Maillard F."/>
            <person name="Morin E."/>
            <person name="Murat C."/>
            <person name="Nolan M."/>
            <person name="Ohm R."/>
            <person name="Pangilinan J."/>
            <person name="Pereira M."/>
            <person name="Perotto S."/>
            <person name="Peter M."/>
            <person name="Riley R."/>
            <person name="Sitrit Y."/>
            <person name="Stielow B."/>
            <person name="Szollosi G."/>
            <person name="Zifcakova L."/>
            <person name="Stursova M."/>
            <person name="Spatafora J.W."/>
            <person name="Tedersoo L."/>
            <person name="Vaario L.-M."/>
            <person name="Yamada A."/>
            <person name="Yan M."/>
            <person name="Wang P."/>
            <person name="Xu J."/>
            <person name="Bruns T."/>
            <person name="Baldrian P."/>
            <person name="Vilgalys R."/>
            <person name="Henrissat B."/>
            <person name="Grigoriev I.V."/>
            <person name="Hibbett D."/>
            <person name="Nagy L.G."/>
            <person name="Martin F.M."/>
        </authorList>
    </citation>
    <scope>NUCLEOTIDE SEQUENCE</scope>
    <source>
        <strain evidence="1">P2</strain>
    </source>
</reference>
<sequence length="53" mass="5585">MKSSLGALLKLLEVTDFSKLATVFADAWTEITSGEKQAGFRNGAVGSAVVRGR</sequence>
<protein>
    <submittedName>
        <fullName evidence="1">Uncharacterized protein</fullName>
    </submittedName>
</protein>
<evidence type="ECO:0000313" key="2">
    <source>
        <dbReference type="Proteomes" id="UP000886501"/>
    </source>
</evidence>
<proteinExistence type="predicted"/>
<name>A0ACB6Z696_THEGA</name>
<dbReference type="EMBL" id="MU118106">
    <property type="protein sequence ID" value="KAF9645052.1"/>
    <property type="molecule type" value="Genomic_DNA"/>
</dbReference>
<organism evidence="1 2">
    <name type="scientific">Thelephora ganbajun</name>
    <name type="common">Ganba fungus</name>
    <dbReference type="NCBI Taxonomy" id="370292"/>
    <lineage>
        <taxon>Eukaryota</taxon>
        <taxon>Fungi</taxon>
        <taxon>Dikarya</taxon>
        <taxon>Basidiomycota</taxon>
        <taxon>Agaricomycotina</taxon>
        <taxon>Agaricomycetes</taxon>
        <taxon>Thelephorales</taxon>
        <taxon>Thelephoraceae</taxon>
        <taxon>Thelephora</taxon>
    </lineage>
</organism>
<reference evidence="1" key="2">
    <citation type="journal article" date="2020" name="Nat. Commun.">
        <title>Large-scale genome sequencing of mycorrhizal fungi provides insights into the early evolution of symbiotic traits.</title>
        <authorList>
            <person name="Miyauchi S."/>
            <person name="Kiss E."/>
            <person name="Kuo A."/>
            <person name="Drula E."/>
            <person name="Kohler A."/>
            <person name="Sanchez-Garcia M."/>
            <person name="Morin E."/>
            <person name="Andreopoulos B."/>
            <person name="Barry K.W."/>
            <person name="Bonito G."/>
            <person name="Buee M."/>
            <person name="Carver A."/>
            <person name="Chen C."/>
            <person name="Cichocki N."/>
            <person name="Clum A."/>
            <person name="Culley D."/>
            <person name="Crous P.W."/>
            <person name="Fauchery L."/>
            <person name="Girlanda M."/>
            <person name="Hayes R.D."/>
            <person name="Keri Z."/>
            <person name="LaButti K."/>
            <person name="Lipzen A."/>
            <person name="Lombard V."/>
            <person name="Magnuson J."/>
            <person name="Maillard F."/>
            <person name="Murat C."/>
            <person name="Nolan M."/>
            <person name="Ohm R.A."/>
            <person name="Pangilinan J."/>
            <person name="Pereira M.F."/>
            <person name="Perotto S."/>
            <person name="Peter M."/>
            <person name="Pfister S."/>
            <person name="Riley R."/>
            <person name="Sitrit Y."/>
            <person name="Stielow J.B."/>
            <person name="Szollosi G."/>
            <person name="Zifcakova L."/>
            <person name="Stursova M."/>
            <person name="Spatafora J.W."/>
            <person name="Tedersoo L."/>
            <person name="Vaario L.M."/>
            <person name="Yamada A."/>
            <person name="Yan M."/>
            <person name="Wang P."/>
            <person name="Xu J."/>
            <person name="Bruns T."/>
            <person name="Baldrian P."/>
            <person name="Vilgalys R."/>
            <person name="Dunand C."/>
            <person name="Henrissat B."/>
            <person name="Grigoriev I.V."/>
            <person name="Hibbett D."/>
            <person name="Nagy L.G."/>
            <person name="Martin F.M."/>
        </authorList>
    </citation>
    <scope>NUCLEOTIDE SEQUENCE</scope>
    <source>
        <strain evidence="1">P2</strain>
    </source>
</reference>
<dbReference type="Proteomes" id="UP000886501">
    <property type="component" value="Unassembled WGS sequence"/>
</dbReference>
<evidence type="ECO:0000313" key="1">
    <source>
        <dbReference type="EMBL" id="KAF9645052.1"/>
    </source>
</evidence>
<gene>
    <name evidence="1" type="ORF">BDM02DRAFT_3120875</name>
</gene>
<comment type="caution">
    <text evidence="1">The sequence shown here is derived from an EMBL/GenBank/DDBJ whole genome shotgun (WGS) entry which is preliminary data.</text>
</comment>
<keyword evidence="2" id="KW-1185">Reference proteome</keyword>
<accession>A0ACB6Z696</accession>